<proteinExistence type="predicted"/>
<organism evidence="1 2">
    <name type="scientific">Boletus reticuloceps</name>
    <dbReference type="NCBI Taxonomy" id="495285"/>
    <lineage>
        <taxon>Eukaryota</taxon>
        <taxon>Fungi</taxon>
        <taxon>Dikarya</taxon>
        <taxon>Basidiomycota</taxon>
        <taxon>Agaricomycotina</taxon>
        <taxon>Agaricomycetes</taxon>
        <taxon>Agaricomycetidae</taxon>
        <taxon>Boletales</taxon>
        <taxon>Boletineae</taxon>
        <taxon>Boletaceae</taxon>
        <taxon>Boletoideae</taxon>
        <taxon>Boletus</taxon>
    </lineage>
</organism>
<dbReference type="Gene3D" id="1.10.150.20">
    <property type="entry name" value="5' to 3' exonuclease, C-terminal subdomain"/>
    <property type="match status" value="1"/>
</dbReference>
<dbReference type="OrthoDB" id="5575at2759"/>
<sequence>MSCIVPDGQAMNVSPSISVLVLSCLTDGIRWGSMMPLRQFKGVPQEVIRKAEGKHFPWYFNLQPPELGGLISIPDTDKLIYRLVHNSPKLQQVPSPTYHPFPPPYLLHMH</sequence>
<dbReference type="Proteomes" id="UP000683000">
    <property type="component" value="Unassembled WGS sequence"/>
</dbReference>
<comment type="caution">
    <text evidence="1">The sequence shown here is derived from an EMBL/GenBank/DDBJ whole genome shotgun (WGS) entry which is preliminary data.</text>
</comment>
<name>A0A8I2YES7_9AGAM</name>
<keyword evidence="2" id="KW-1185">Reference proteome</keyword>
<evidence type="ECO:0000313" key="1">
    <source>
        <dbReference type="EMBL" id="KAG6370453.1"/>
    </source>
</evidence>
<dbReference type="EMBL" id="JAGFBS010000051">
    <property type="protein sequence ID" value="KAG6370453.1"/>
    <property type="molecule type" value="Genomic_DNA"/>
</dbReference>
<gene>
    <name evidence="1" type="ORF">JVT61DRAFT_12075</name>
</gene>
<dbReference type="AlphaFoldDB" id="A0A8I2YES7"/>
<protein>
    <submittedName>
        <fullName evidence="1">Uncharacterized protein</fullName>
    </submittedName>
</protein>
<dbReference type="FunFam" id="1.10.150.20:FF:000004">
    <property type="entry name" value="U5 small nuclear ribonucleoprotein helicase"/>
    <property type="match status" value="1"/>
</dbReference>
<accession>A0A8I2YES7</accession>
<reference evidence="1" key="1">
    <citation type="submission" date="2021-03" db="EMBL/GenBank/DDBJ databases">
        <title>Evolutionary innovations through gain and loss of genes in the ectomycorrhizal Boletales.</title>
        <authorList>
            <person name="Wu G."/>
            <person name="Miyauchi S."/>
            <person name="Morin E."/>
            <person name="Yang Z.-L."/>
            <person name="Xu J."/>
            <person name="Martin F.M."/>
        </authorList>
    </citation>
    <scope>NUCLEOTIDE SEQUENCE</scope>
    <source>
        <strain evidence="1">BR01</strain>
    </source>
</reference>
<evidence type="ECO:0000313" key="2">
    <source>
        <dbReference type="Proteomes" id="UP000683000"/>
    </source>
</evidence>